<name>A0A916TJP5_9HYPH</name>
<organism evidence="2 3">
    <name type="scientific">Roseibium aquae</name>
    <dbReference type="NCBI Taxonomy" id="1323746"/>
    <lineage>
        <taxon>Bacteria</taxon>
        <taxon>Pseudomonadati</taxon>
        <taxon>Pseudomonadota</taxon>
        <taxon>Alphaproteobacteria</taxon>
        <taxon>Hyphomicrobiales</taxon>
        <taxon>Stappiaceae</taxon>
        <taxon>Roseibium</taxon>
    </lineage>
</organism>
<protein>
    <recommendedName>
        <fullName evidence="1">Methyltransferase domain-containing protein</fullName>
    </recommendedName>
</protein>
<accession>A0A916TJP5</accession>
<evidence type="ECO:0000259" key="1">
    <source>
        <dbReference type="Pfam" id="PF13649"/>
    </source>
</evidence>
<feature type="domain" description="Methyltransferase" evidence="1">
    <location>
        <begin position="55"/>
        <end position="149"/>
    </location>
</feature>
<dbReference type="Pfam" id="PF13649">
    <property type="entry name" value="Methyltransf_25"/>
    <property type="match status" value="1"/>
</dbReference>
<dbReference type="Proteomes" id="UP000605148">
    <property type="component" value="Unassembled WGS sequence"/>
</dbReference>
<evidence type="ECO:0000313" key="2">
    <source>
        <dbReference type="EMBL" id="GGB48528.1"/>
    </source>
</evidence>
<reference evidence="2" key="2">
    <citation type="submission" date="2020-09" db="EMBL/GenBank/DDBJ databases">
        <authorList>
            <person name="Sun Q."/>
            <person name="Zhou Y."/>
        </authorList>
    </citation>
    <scope>NUCLEOTIDE SEQUENCE</scope>
    <source>
        <strain evidence="2">CGMCC 1.12426</strain>
    </source>
</reference>
<dbReference type="OrthoDB" id="161159at2"/>
<proteinExistence type="predicted"/>
<reference evidence="2" key="1">
    <citation type="journal article" date="2014" name="Int. J. Syst. Evol. Microbiol.">
        <title>Complete genome sequence of Corynebacterium casei LMG S-19264T (=DSM 44701T), isolated from a smear-ripened cheese.</title>
        <authorList>
            <consortium name="US DOE Joint Genome Institute (JGI-PGF)"/>
            <person name="Walter F."/>
            <person name="Albersmeier A."/>
            <person name="Kalinowski J."/>
            <person name="Ruckert C."/>
        </authorList>
    </citation>
    <scope>NUCLEOTIDE SEQUENCE</scope>
    <source>
        <strain evidence="2">CGMCC 1.12426</strain>
    </source>
</reference>
<dbReference type="GO" id="GO:0008168">
    <property type="term" value="F:methyltransferase activity"/>
    <property type="evidence" value="ECO:0007669"/>
    <property type="project" value="TreeGrafter"/>
</dbReference>
<dbReference type="Gene3D" id="3.40.50.150">
    <property type="entry name" value="Vaccinia Virus protein VP39"/>
    <property type="match status" value="1"/>
</dbReference>
<keyword evidence="3" id="KW-1185">Reference proteome</keyword>
<dbReference type="AlphaFoldDB" id="A0A916TJP5"/>
<gene>
    <name evidence="2" type="ORF">GCM10011316_20830</name>
</gene>
<dbReference type="InterPro" id="IPR029063">
    <property type="entry name" value="SAM-dependent_MTases_sf"/>
</dbReference>
<dbReference type="RefSeq" id="WP_150495840.1">
    <property type="nucleotide sequence ID" value="NZ_BMFA01000005.1"/>
</dbReference>
<dbReference type="InterPro" id="IPR050508">
    <property type="entry name" value="Methyltransf_Superfamily"/>
</dbReference>
<comment type="caution">
    <text evidence="2">The sequence shown here is derived from an EMBL/GenBank/DDBJ whole genome shotgun (WGS) entry which is preliminary data.</text>
</comment>
<dbReference type="CDD" id="cd02440">
    <property type="entry name" value="AdoMet_MTases"/>
    <property type="match status" value="1"/>
</dbReference>
<dbReference type="PANTHER" id="PTHR42912">
    <property type="entry name" value="METHYLTRANSFERASE"/>
    <property type="match status" value="1"/>
</dbReference>
<dbReference type="InterPro" id="IPR041698">
    <property type="entry name" value="Methyltransf_25"/>
</dbReference>
<evidence type="ECO:0000313" key="3">
    <source>
        <dbReference type="Proteomes" id="UP000605148"/>
    </source>
</evidence>
<dbReference type="SUPFAM" id="SSF53335">
    <property type="entry name" value="S-adenosyl-L-methionine-dependent methyltransferases"/>
    <property type="match status" value="1"/>
</dbReference>
<sequence>MLFKSMQNIVKKNSLLWGEEVAETYHAAAARCMQENWDAIIFPLLQKHSIDYSDVVDFACGYGRNTDMLLNHARSITMVDVNEHNLDYCRNKYADHQSVSIVGCNGYTLEELSENRFSFFYTFDSVVHFPPEIVRSYLPEMHRVLKNGGYAFVHHSNYTAGGKDKDFRKNPHWRNYMSAELFADYAKGAGFNVIEQSLIDWEVVNLDCCTILQKP</sequence>
<dbReference type="EMBL" id="BMFA01000005">
    <property type="protein sequence ID" value="GGB48528.1"/>
    <property type="molecule type" value="Genomic_DNA"/>
</dbReference>